<dbReference type="Proteomes" id="UP000663829">
    <property type="component" value="Unassembled WGS sequence"/>
</dbReference>
<comment type="caution">
    <text evidence="2">The sequence shown here is derived from an EMBL/GenBank/DDBJ whole genome shotgun (WGS) entry which is preliminary data.</text>
</comment>
<feature type="compositionally biased region" description="Acidic residues" evidence="1">
    <location>
        <begin position="39"/>
        <end position="56"/>
    </location>
</feature>
<dbReference type="Proteomes" id="UP000681722">
    <property type="component" value="Unassembled WGS sequence"/>
</dbReference>
<organism evidence="2 4">
    <name type="scientific">Didymodactylos carnosus</name>
    <dbReference type="NCBI Taxonomy" id="1234261"/>
    <lineage>
        <taxon>Eukaryota</taxon>
        <taxon>Metazoa</taxon>
        <taxon>Spiralia</taxon>
        <taxon>Gnathifera</taxon>
        <taxon>Rotifera</taxon>
        <taxon>Eurotatoria</taxon>
        <taxon>Bdelloidea</taxon>
        <taxon>Philodinida</taxon>
        <taxon>Philodinidae</taxon>
        <taxon>Didymodactylos</taxon>
    </lineage>
</organism>
<dbReference type="EMBL" id="CAJOBC010082749">
    <property type="protein sequence ID" value="CAF4291372.1"/>
    <property type="molecule type" value="Genomic_DNA"/>
</dbReference>
<accession>A0A815KRK1</accession>
<reference evidence="2" key="1">
    <citation type="submission" date="2021-02" db="EMBL/GenBank/DDBJ databases">
        <authorList>
            <person name="Nowell W R."/>
        </authorList>
    </citation>
    <scope>NUCLEOTIDE SEQUENCE</scope>
</reference>
<proteinExistence type="predicted"/>
<gene>
    <name evidence="2" type="ORF">GPM918_LOCUS33087</name>
    <name evidence="3" type="ORF">SRO942_LOCUS33766</name>
</gene>
<name>A0A815KRK1_9BILA</name>
<evidence type="ECO:0000313" key="2">
    <source>
        <dbReference type="EMBL" id="CAF1397215.1"/>
    </source>
</evidence>
<protein>
    <submittedName>
        <fullName evidence="2">Uncharacterized protein</fullName>
    </submittedName>
</protein>
<keyword evidence="4" id="KW-1185">Reference proteome</keyword>
<evidence type="ECO:0000313" key="4">
    <source>
        <dbReference type="Proteomes" id="UP000663829"/>
    </source>
</evidence>
<evidence type="ECO:0000256" key="1">
    <source>
        <dbReference type="SAM" id="MobiDB-lite"/>
    </source>
</evidence>
<dbReference type="AlphaFoldDB" id="A0A815KRK1"/>
<dbReference type="EMBL" id="CAJNOQ010017330">
    <property type="protein sequence ID" value="CAF1397215.1"/>
    <property type="molecule type" value="Genomic_DNA"/>
</dbReference>
<sequence>MRPDKSYTYFFYRHPFVDNDDDQDPVEFVTDNIAVTDDSSSDEDDEPHDNSDDDNQETPHESAHTAIDSSESIVEDDEFEDYSYLDNDTSNTLTSLVINQNDLFEVIYKDI</sequence>
<evidence type="ECO:0000313" key="3">
    <source>
        <dbReference type="EMBL" id="CAF4291372.1"/>
    </source>
</evidence>
<feature type="region of interest" description="Disordered" evidence="1">
    <location>
        <begin position="33"/>
        <end position="77"/>
    </location>
</feature>